<accession>A0A177FL50</accession>
<dbReference type="InterPro" id="IPR035994">
    <property type="entry name" value="Nucleoside_phosphorylase_sf"/>
</dbReference>
<feature type="region of interest" description="Disordered" evidence="1">
    <location>
        <begin position="102"/>
        <end position="157"/>
    </location>
</feature>
<evidence type="ECO:0000313" key="3">
    <source>
        <dbReference type="Proteomes" id="UP000077002"/>
    </source>
</evidence>
<feature type="compositionally biased region" description="Polar residues" evidence="1">
    <location>
        <begin position="291"/>
        <end position="303"/>
    </location>
</feature>
<dbReference type="GO" id="GO:0009116">
    <property type="term" value="P:nucleoside metabolic process"/>
    <property type="evidence" value="ECO:0007669"/>
    <property type="project" value="InterPro"/>
</dbReference>
<keyword evidence="3" id="KW-1185">Reference proteome</keyword>
<feature type="compositionally biased region" description="Polar residues" evidence="1">
    <location>
        <begin position="102"/>
        <end position="112"/>
    </location>
</feature>
<dbReference type="OrthoDB" id="20872at2759"/>
<dbReference type="GO" id="GO:0003824">
    <property type="term" value="F:catalytic activity"/>
    <property type="evidence" value="ECO:0007669"/>
    <property type="project" value="InterPro"/>
</dbReference>
<dbReference type="Proteomes" id="UP000077002">
    <property type="component" value="Unassembled WGS sequence"/>
</dbReference>
<feature type="compositionally biased region" description="Basic and acidic residues" evidence="1">
    <location>
        <begin position="277"/>
        <end position="286"/>
    </location>
</feature>
<name>A0A177FL50_9EURO</name>
<feature type="compositionally biased region" description="Low complexity" evidence="1">
    <location>
        <begin position="113"/>
        <end position="122"/>
    </location>
</feature>
<comment type="caution">
    <text evidence="2">The sequence shown here is derived from an EMBL/GenBank/DDBJ whole genome shotgun (WGS) entry which is preliminary data.</text>
</comment>
<dbReference type="GeneID" id="34596495"/>
<dbReference type="PANTHER" id="PTHR35391:SF7">
    <property type="entry name" value="C2H2-TYPE DOMAIN-CONTAINING PROTEIN"/>
    <property type="match status" value="1"/>
</dbReference>
<dbReference type="RefSeq" id="XP_022516272.1">
    <property type="nucleotide sequence ID" value="XM_022651299.1"/>
</dbReference>
<feature type="region of interest" description="Disordered" evidence="1">
    <location>
        <begin position="263"/>
        <end position="341"/>
    </location>
</feature>
<gene>
    <name evidence="2" type="ORF">AYO21_01316</name>
</gene>
<evidence type="ECO:0000313" key="2">
    <source>
        <dbReference type="EMBL" id="OAG44320.1"/>
    </source>
</evidence>
<feature type="compositionally biased region" description="Acidic residues" evidence="1">
    <location>
        <begin position="123"/>
        <end position="133"/>
    </location>
</feature>
<dbReference type="Gene3D" id="3.40.50.1580">
    <property type="entry name" value="Nucleoside phosphorylase domain"/>
    <property type="match status" value="1"/>
</dbReference>
<dbReference type="SUPFAM" id="SSF53167">
    <property type="entry name" value="Purine and uridine phosphorylases"/>
    <property type="match status" value="1"/>
</dbReference>
<organism evidence="2 3">
    <name type="scientific">Fonsecaea monophora</name>
    <dbReference type="NCBI Taxonomy" id="254056"/>
    <lineage>
        <taxon>Eukaryota</taxon>
        <taxon>Fungi</taxon>
        <taxon>Dikarya</taxon>
        <taxon>Ascomycota</taxon>
        <taxon>Pezizomycotina</taxon>
        <taxon>Eurotiomycetes</taxon>
        <taxon>Chaetothyriomycetidae</taxon>
        <taxon>Chaetothyriales</taxon>
        <taxon>Herpotrichiellaceae</taxon>
        <taxon>Fonsecaea</taxon>
    </lineage>
</organism>
<evidence type="ECO:0000256" key="1">
    <source>
        <dbReference type="SAM" id="MobiDB-lite"/>
    </source>
</evidence>
<evidence type="ECO:0008006" key="4">
    <source>
        <dbReference type="Google" id="ProtNLM"/>
    </source>
</evidence>
<feature type="compositionally biased region" description="Polar residues" evidence="1">
    <location>
        <begin position="315"/>
        <end position="324"/>
    </location>
</feature>
<sequence length="1029" mass="115835">MSIFQASKDCEALLEQCLRLPDIFNNKWALNQSASFRLWVESIGAFAPRSASADARLQGNENMKAAVMDLLDLLQLNLRQNANSAREPAIEACQDPAFIQSVSEEQSQSNRQALAEALSSSGSDDEDEVEMEEVSSPQVSDRDDGDNSTTTSQSRPDQEVENVLFRLHQLLLAIRSSRRFDWRERASRFVYPGSEDFRKHMEWYISERFQREYPEVPEFIRTRLLLANVKRRNQFEYAREHAFKLAKDKTRPSTDQHSASIAIEDETADNQPPVAPSHKDASHSRADAPSQAPSKSMPSTLATDYTGASFERSESGTATISSGRTFKDGQATWPSPPKAPSINPALASFPCPYCRRPLPTEYSSDSKKWRQHVKNDIQPYVCLFEECATPLKLYSRSADWLLHMRNTHGEIQYACLAPKHDHECVYFRTPESYRNHLTQSHAKTFVENELGDLLVRSMCRTPLDPIFRECPICPGPEKKSILYKRKQLGSLLSLPQSPAKRKKLEDALTLRLKAVRMRKSAAMDEGLEGKEEEEDDDNDTHRHRHSEEARLLRHIMAHLQFIALMALPWSEELGSAQSSSVSMGQGLEHLDDKIDPKDHEGPVDVEVEHHADDPTYHDGIMLSSEWEFINSDSNPAFSVSNHGSSPLPPPRTPPDALVSDAGLSIYIASQNLVENQMPKRRSSYIREMEDRTTTGTDGRKHWEIFPAKEQGPRRRDYTIAWICSHSLDFRVATALLDTKHHNFPRHQSDPANYVLGTIGRWKVVVACHDPQTARGPLIVDLCWGFPKIELFLSVGVCSANPLRHVFLGDVVVDTRSPDLTSLRLGELVLRTGSRRIHVASGTKSLGDIDVKSVMSSFEHAEPALRAFAIYPGHERDLAFRREYQHVGNHPSCNFCDPSQQLISRDRLPGRTPPGIHYGDIAFTKRPVVDPRGQPFFESEPVLFAIDANAQDLYTTLAAQPLLVIRGIGDYADSHKQSIWKNYASTAAGAFAKALLLQLVDIKPDMLPKGWRGTMKPPKPPKPISPWIQG</sequence>
<reference evidence="2 3" key="1">
    <citation type="submission" date="2016-03" db="EMBL/GenBank/DDBJ databases">
        <title>Draft genome sequence of the Fonsecaea monophora CBS 269.37.</title>
        <authorList>
            <person name="Bombassaro A."/>
            <person name="Vinicius W.A."/>
            <person name="De Hoog S."/>
            <person name="Sun J."/>
            <person name="Souza E.M."/>
            <person name="Raittz R.T."/>
            <person name="Costa F."/>
            <person name="Leao A.C."/>
            <person name="Tadra-Sfeir M.Z."/>
            <person name="Baura V."/>
            <person name="Balsanelli E."/>
            <person name="Pedrosa F.O."/>
            <person name="Moreno L.F."/>
            <person name="Steffens M.B."/>
            <person name="Xi L."/>
            <person name="Bocca A.L."/>
            <person name="Felipe M.S."/>
            <person name="Teixeira M."/>
            <person name="Telles Filho F.Q."/>
            <person name="Azevedo C.M."/>
            <person name="Gomes R."/>
            <person name="Vicente V.A."/>
        </authorList>
    </citation>
    <scope>NUCLEOTIDE SEQUENCE [LARGE SCALE GENOMIC DNA]</scope>
    <source>
        <strain evidence="2 3">CBS 269.37</strain>
    </source>
</reference>
<feature type="region of interest" description="Disordered" evidence="1">
    <location>
        <begin position="520"/>
        <end position="545"/>
    </location>
</feature>
<protein>
    <recommendedName>
        <fullName evidence="4">Nucleoside phosphorylase domain-containing protein</fullName>
    </recommendedName>
</protein>
<dbReference type="PANTHER" id="PTHR35391">
    <property type="entry name" value="C2H2-TYPE DOMAIN-CONTAINING PROTEIN-RELATED"/>
    <property type="match status" value="1"/>
</dbReference>
<proteinExistence type="predicted"/>
<feature type="region of interest" description="Disordered" evidence="1">
    <location>
        <begin position="1009"/>
        <end position="1029"/>
    </location>
</feature>
<dbReference type="AlphaFoldDB" id="A0A177FL50"/>
<dbReference type="EMBL" id="LVKK01000005">
    <property type="protein sequence ID" value="OAG44320.1"/>
    <property type="molecule type" value="Genomic_DNA"/>
</dbReference>